<dbReference type="RefSeq" id="WP_188778365.1">
    <property type="nucleotide sequence ID" value="NZ_BMKQ01000001.1"/>
</dbReference>
<reference evidence="1" key="2">
    <citation type="submission" date="2020-09" db="EMBL/GenBank/DDBJ databases">
        <authorList>
            <person name="Sun Q."/>
            <person name="Zhou Y."/>
        </authorList>
    </citation>
    <scope>NUCLEOTIDE SEQUENCE</scope>
    <source>
        <strain evidence="1">CGMCC 1.16067</strain>
    </source>
</reference>
<gene>
    <name evidence="1" type="ORF">GCM10011519_07570</name>
</gene>
<proteinExistence type="predicted"/>
<sequence length="95" mass="10329">MLPARLVTEDRGCVLRLDTGVAEVLTAAGRRRASYSGRMLTRVARDPAAAPAPGDWVRLRSWPDGRTTIEECLTPRRPEGADAVVIPLPGRRLPA</sequence>
<name>A0A917BBV9_9ACTN</name>
<evidence type="ECO:0000313" key="2">
    <source>
        <dbReference type="Proteomes" id="UP000649179"/>
    </source>
</evidence>
<dbReference type="EMBL" id="BMKQ01000001">
    <property type="protein sequence ID" value="GGF36512.1"/>
    <property type="molecule type" value="Genomic_DNA"/>
</dbReference>
<dbReference type="AlphaFoldDB" id="A0A917BBV9"/>
<evidence type="ECO:0000313" key="1">
    <source>
        <dbReference type="EMBL" id="GGF36512.1"/>
    </source>
</evidence>
<reference evidence="1" key="1">
    <citation type="journal article" date="2014" name="Int. J. Syst. Evol. Microbiol.">
        <title>Complete genome sequence of Corynebacterium casei LMG S-19264T (=DSM 44701T), isolated from a smear-ripened cheese.</title>
        <authorList>
            <consortium name="US DOE Joint Genome Institute (JGI-PGF)"/>
            <person name="Walter F."/>
            <person name="Albersmeier A."/>
            <person name="Kalinowski J."/>
            <person name="Ruckert C."/>
        </authorList>
    </citation>
    <scope>NUCLEOTIDE SEQUENCE</scope>
    <source>
        <strain evidence="1">CGMCC 1.16067</strain>
    </source>
</reference>
<dbReference type="Proteomes" id="UP000649179">
    <property type="component" value="Unassembled WGS sequence"/>
</dbReference>
<organism evidence="1 2">
    <name type="scientific">Marmoricola endophyticus</name>
    <dbReference type="NCBI Taxonomy" id="2040280"/>
    <lineage>
        <taxon>Bacteria</taxon>
        <taxon>Bacillati</taxon>
        <taxon>Actinomycetota</taxon>
        <taxon>Actinomycetes</taxon>
        <taxon>Propionibacteriales</taxon>
        <taxon>Nocardioidaceae</taxon>
        <taxon>Marmoricola</taxon>
    </lineage>
</organism>
<keyword evidence="2" id="KW-1185">Reference proteome</keyword>
<comment type="caution">
    <text evidence="1">The sequence shown here is derived from an EMBL/GenBank/DDBJ whole genome shotgun (WGS) entry which is preliminary data.</text>
</comment>
<protein>
    <submittedName>
        <fullName evidence="1">Uncharacterized protein</fullName>
    </submittedName>
</protein>
<accession>A0A917BBV9</accession>